<evidence type="ECO:0000256" key="2">
    <source>
        <dbReference type="ARBA" id="ARBA00022801"/>
    </source>
</evidence>
<comment type="caution">
    <text evidence="4">The sequence shown here is derived from an EMBL/GenBank/DDBJ whole genome shotgun (WGS) entry which is preliminary data.</text>
</comment>
<dbReference type="InterPro" id="IPR013830">
    <property type="entry name" value="SGNH_hydro"/>
</dbReference>
<dbReference type="SUPFAM" id="SSF52266">
    <property type="entry name" value="SGNH hydrolase"/>
    <property type="match status" value="1"/>
</dbReference>
<evidence type="ECO:0000259" key="3">
    <source>
        <dbReference type="Pfam" id="PF13472"/>
    </source>
</evidence>
<keyword evidence="2" id="KW-0378">Hydrolase</keyword>
<dbReference type="EMBL" id="RZYA01000001">
    <property type="protein sequence ID" value="RVU28484.1"/>
    <property type="molecule type" value="Genomic_DNA"/>
</dbReference>
<dbReference type="Pfam" id="PF13472">
    <property type="entry name" value="Lipase_GDSL_2"/>
    <property type="match status" value="1"/>
</dbReference>
<name>A0A3S3UJU0_9ACTN</name>
<dbReference type="CDD" id="cd01821">
    <property type="entry name" value="Rhamnogalacturan_acetylesterase_like"/>
    <property type="match status" value="1"/>
</dbReference>
<accession>A0A3S3UJU0</accession>
<protein>
    <submittedName>
        <fullName evidence="4">Rhamnogalacturonan acetylesterase</fullName>
    </submittedName>
</protein>
<evidence type="ECO:0000256" key="1">
    <source>
        <dbReference type="ARBA" id="ARBA00008668"/>
    </source>
</evidence>
<dbReference type="AlphaFoldDB" id="A0A3S3UJU0"/>
<dbReference type="InterPro" id="IPR036514">
    <property type="entry name" value="SGNH_hydro_sf"/>
</dbReference>
<gene>
    <name evidence="4" type="ORF">EOT10_00920</name>
</gene>
<dbReference type="OrthoDB" id="9802318at2"/>
<evidence type="ECO:0000313" key="4">
    <source>
        <dbReference type="EMBL" id="RVU28484.1"/>
    </source>
</evidence>
<feature type="domain" description="SGNH hydrolase-type esterase" evidence="3">
    <location>
        <begin position="19"/>
        <end position="180"/>
    </location>
</feature>
<evidence type="ECO:0000313" key="5">
    <source>
        <dbReference type="Proteomes" id="UP000283128"/>
    </source>
</evidence>
<reference evidence="4 5" key="1">
    <citation type="submission" date="2019-01" db="EMBL/GenBank/DDBJ databases">
        <title>Genome sequences of Streptomyces and Rhizobium isolates collected from root and soil.</title>
        <authorList>
            <person name="Chhettri S."/>
            <person name="Sevigny J.L."/>
            <person name="Sen A."/>
            <person name="Ennis N."/>
            <person name="Tisa L."/>
        </authorList>
    </citation>
    <scope>NUCLEOTIDE SEQUENCE [LARGE SCALE GENOMIC DNA]</scope>
    <source>
        <strain evidence="4 5">San01</strain>
    </source>
</reference>
<dbReference type="InterPro" id="IPR037459">
    <property type="entry name" value="RhgT-like"/>
</dbReference>
<sequence length="269" mass="30327">MLPEGGGHPAQHPRVFLAGDSSVCTREISRAPMAGWGQMLPLFFRQDLEIVNCARAGASSRTFAERGRLAWILDRLRPGDYLVVSFGLIDHKPEQELRTEPFHDYQRNLRLFVDGARDRGAHPVLVSPHERCTWDDHGNLRQVVQPYPMAMRELAAQTATPYVDLYTQSLEWWTQLGPAGTRSLFMFLAPGQHPHYPEGIEDTTHLLPEGAIACARFVAHSLAQRGIVPSHWVTRLDQQRFPEQAYGWLDDATHAAMTRARTRGTGDTL</sequence>
<dbReference type="Gene3D" id="3.40.50.1110">
    <property type="entry name" value="SGNH hydrolase"/>
    <property type="match status" value="1"/>
</dbReference>
<dbReference type="Proteomes" id="UP000283128">
    <property type="component" value="Unassembled WGS sequence"/>
</dbReference>
<dbReference type="PANTHER" id="PTHR43695:SF1">
    <property type="entry name" value="RHAMNOGALACTURONAN ACETYLESTERASE"/>
    <property type="match status" value="1"/>
</dbReference>
<dbReference type="PANTHER" id="PTHR43695">
    <property type="entry name" value="PUTATIVE (AFU_ORTHOLOGUE AFUA_2G17250)-RELATED"/>
    <property type="match status" value="1"/>
</dbReference>
<proteinExistence type="inferred from homology"/>
<keyword evidence="5" id="KW-1185">Reference proteome</keyword>
<organism evidence="4 5">
    <name type="scientific">Streptomyces antnestii</name>
    <dbReference type="NCBI Taxonomy" id="2494256"/>
    <lineage>
        <taxon>Bacteria</taxon>
        <taxon>Bacillati</taxon>
        <taxon>Actinomycetota</taxon>
        <taxon>Actinomycetes</taxon>
        <taxon>Kitasatosporales</taxon>
        <taxon>Streptomycetaceae</taxon>
        <taxon>Streptomyces</taxon>
    </lineage>
</organism>
<dbReference type="GO" id="GO:0016787">
    <property type="term" value="F:hydrolase activity"/>
    <property type="evidence" value="ECO:0007669"/>
    <property type="project" value="UniProtKB-KW"/>
</dbReference>
<comment type="similarity">
    <text evidence="1">Belongs to the 'GDSL' lipolytic enzyme family.</text>
</comment>
<dbReference type="RefSeq" id="WP_127826071.1">
    <property type="nucleotide sequence ID" value="NZ_RZYA01000001.1"/>
</dbReference>